<evidence type="ECO:0000256" key="1">
    <source>
        <dbReference type="SAM" id="MobiDB-lite"/>
    </source>
</evidence>
<organism evidence="2 3">
    <name type="scientific">Chrysodeixis includens</name>
    <name type="common">Soybean looper</name>
    <name type="synonym">Pseudoplusia includens</name>
    <dbReference type="NCBI Taxonomy" id="689277"/>
    <lineage>
        <taxon>Eukaryota</taxon>
        <taxon>Metazoa</taxon>
        <taxon>Ecdysozoa</taxon>
        <taxon>Arthropoda</taxon>
        <taxon>Hexapoda</taxon>
        <taxon>Insecta</taxon>
        <taxon>Pterygota</taxon>
        <taxon>Neoptera</taxon>
        <taxon>Endopterygota</taxon>
        <taxon>Lepidoptera</taxon>
        <taxon>Glossata</taxon>
        <taxon>Ditrysia</taxon>
        <taxon>Noctuoidea</taxon>
        <taxon>Noctuidae</taxon>
        <taxon>Plusiinae</taxon>
        <taxon>Chrysodeixis</taxon>
    </lineage>
</organism>
<evidence type="ECO:0000313" key="2">
    <source>
        <dbReference type="EMBL" id="CAD0196599.1"/>
    </source>
</evidence>
<reference evidence="2" key="1">
    <citation type="submission" date="2021-12" db="EMBL/GenBank/DDBJ databases">
        <authorList>
            <person name="King R."/>
        </authorList>
    </citation>
    <scope>NUCLEOTIDE SEQUENCE</scope>
</reference>
<feature type="region of interest" description="Disordered" evidence="1">
    <location>
        <begin position="1"/>
        <end position="24"/>
    </location>
</feature>
<name>A0A9N8KQP4_CHRIL</name>
<evidence type="ECO:0000313" key="3">
    <source>
        <dbReference type="Proteomes" id="UP001154114"/>
    </source>
</evidence>
<proteinExistence type="predicted"/>
<gene>
    <name evidence="2" type="ORF">CINC_LOCUS10889</name>
</gene>
<keyword evidence="3" id="KW-1185">Reference proteome</keyword>
<dbReference type="AlphaFoldDB" id="A0A9N8KQP4"/>
<sequence>MEAHSRRDAGATLARRQHPPAHALPGTMDVAWLRWPYQRRSSRRRGEAPGGRRASNTIIDRSLRATKSCGCGTYDYNECAKAEAKDRAFLSHYKWSVTHAWRCGGAGSALRALRYSPTCADAATVANYMFMSISSNNANCLFYKELLKFGEVNYPERSWSVRGSSCENISSSRVYETLRDDCEVLSAFILIH</sequence>
<protein>
    <submittedName>
        <fullName evidence="2">Uncharacterized protein</fullName>
    </submittedName>
</protein>
<dbReference type="EMBL" id="LR824008">
    <property type="protein sequence ID" value="CAD0196599.1"/>
    <property type="molecule type" value="Genomic_DNA"/>
</dbReference>
<dbReference type="Proteomes" id="UP001154114">
    <property type="component" value="Chromosome 5"/>
</dbReference>
<accession>A0A9N8KQP4</accession>